<organism evidence="1 2">
    <name type="scientific">Thelephora ganbajun</name>
    <name type="common">Ganba fungus</name>
    <dbReference type="NCBI Taxonomy" id="370292"/>
    <lineage>
        <taxon>Eukaryota</taxon>
        <taxon>Fungi</taxon>
        <taxon>Dikarya</taxon>
        <taxon>Basidiomycota</taxon>
        <taxon>Agaricomycotina</taxon>
        <taxon>Agaricomycetes</taxon>
        <taxon>Thelephorales</taxon>
        <taxon>Thelephoraceae</taxon>
        <taxon>Thelephora</taxon>
    </lineage>
</organism>
<proteinExistence type="predicted"/>
<protein>
    <submittedName>
        <fullName evidence="1">Uncharacterized protein</fullName>
    </submittedName>
</protein>
<keyword evidence="2" id="KW-1185">Reference proteome</keyword>
<name>A0ACB6ZE58_THEGA</name>
<dbReference type="Proteomes" id="UP000886501">
    <property type="component" value="Unassembled WGS sequence"/>
</dbReference>
<comment type="caution">
    <text evidence="1">The sequence shown here is derived from an EMBL/GenBank/DDBJ whole genome shotgun (WGS) entry which is preliminary data.</text>
</comment>
<gene>
    <name evidence="1" type="ORF">BDM02DRAFT_2529030</name>
</gene>
<reference evidence="1" key="1">
    <citation type="submission" date="2019-10" db="EMBL/GenBank/DDBJ databases">
        <authorList>
            <consortium name="DOE Joint Genome Institute"/>
            <person name="Kuo A."/>
            <person name="Miyauchi S."/>
            <person name="Kiss E."/>
            <person name="Drula E."/>
            <person name="Kohler A."/>
            <person name="Sanchez-Garcia M."/>
            <person name="Andreopoulos B."/>
            <person name="Barry K.W."/>
            <person name="Bonito G."/>
            <person name="Buee M."/>
            <person name="Carver A."/>
            <person name="Chen C."/>
            <person name="Cichocki N."/>
            <person name="Clum A."/>
            <person name="Culley D."/>
            <person name="Crous P.W."/>
            <person name="Fauchery L."/>
            <person name="Girlanda M."/>
            <person name="Hayes R."/>
            <person name="Keri Z."/>
            <person name="Labutti K."/>
            <person name="Lipzen A."/>
            <person name="Lombard V."/>
            <person name="Magnuson J."/>
            <person name="Maillard F."/>
            <person name="Morin E."/>
            <person name="Murat C."/>
            <person name="Nolan M."/>
            <person name="Ohm R."/>
            <person name="Pangilinan J."/>
            <person name="Pereira M."/>
            <person name="Perotto S."/>
            <person name="Peter M."/>
            <person name="Riley R."/>
            <person name="Sitrit Y."/>
            <person name="Stielow B."/>
            <person name="Szollosi G."/>
            <person name="Zifcakova L."/>
            <person name="Stursova M."/>
            <person name="Spatafora J.W."/>
            <person name="Tedersoo L."/>
            <person name="Vaario L.-M."/>
            <person name="Yamada A."/>
            <person name="Yan M."/>
            <person name="Wang P."/>
            <person name="Xu J."/>
            <person name="Bruns T."/>
            <person name="Baldrian P."/>
            <person name="Vilgalys R."/>
            <person name="Henrissat B."/>
            <person name="Grigoriev I.V."/>
            <person name="Hibbett D."/>
            <person name="Nagy L.G."/>
            <person name="Martin F.M."/>
        </authorList>
    </citation>
    <scope>NUCLEOTIDE SEQUENCE</scope>
    <source>
        <strain evidence="1">P2</strain>
    </source>
</reference>
<reference evidence="1" key="2">
    <citation type="journal article" date="2020" name="Nat. Commun.">
        <title>Large-scale genome sequencing of mycorrhizal fungi provides insights into the early evolution of symbiotic traits.</title>
        <authorList>
            <person name="Miyauchi S."/>
            <person name="Kiss E."/>
            <person name="Kuo A."/>
            <person name="Drula E."/>
            <person name="Kohler A."/>
            <person name="Sanchez-Garcia M."/>
            <person name="Morin E."/>
            <person name="Andreopoulos B."/>
            <person name="Barry K.W."/>
            <person name="Bonito G."/>
            <person name="Buee M."/>
            <person name="Carver A."/>
            <person name="Chen C."/>
            <person name="Cichocki N."/>
            <person name="Clum A."/>
            <person name="Culley D."/>
            <person name="Crous P.W."/>
            <person name="Fauchery L."/>
            <person name="Girlanda M."/>
            <person name="Hayes R.D."/>
            <person name="Keri Z."/>
            <person name="LaButti K."/>
            <person name="Lipzen A."/>
            <person name="Lombard V."/>
            <person name="Magnuson J."/>
            <person name="Maillard F."/>
            <person name="Murat C."/>
            <person name="Nolan M."/>
            <person name="Ohm R.A."/>
            <person name="Pangilinan J."/>
            <person name="Pereira M.F."/>
            <person name="Perotto S."/>
            <person name="Peter M."/>
            <person name="Pfister S."/>
            <person name="Riley R."/>
            <person name="Sitrit Y."/>
            <person name="Stielow J.B."/>
            <person name="Szollosi G."/>
            <person name="Zifcakova L."/>
            <person name="Stursova M."/>
            <person name="Spatafora J.W."/>
            <person name="Tedersoo L."/>
            <person name="Vaario L.M."/>
            <person name="Yamada A."/>
            <person name="Yan M."/>
            <person name="Wang P."/>
            <person name="Xu J."/>
            <person name="Bruns T."/>
            <person name="Baldrian P."/>
            <person name="Vilgalys R."/>
            <person name="Dunand C."/>
            <person name="Henrissat B."/>
            <person name="Grigoriev I.V."/>
            <person name="Hibbett D."/>
            <person name="Nagy L.G."/>
            <person name="Martin F.M."/>
        </authorList>
    </citation>
    <scope>NUCLEOTIDE SEQUENCE</scope>
    <source>
        <strain evidence="1">P2</strain>
    </source>
</reference>
<evidence type="ECO:0000313" key="1">
    <source>
        <dbReference type="EMBL" id="KAF9647696.1"/>
    </source>
</evidence>
<evidence type="ECO:0000313" key="2">
    <source>
        <dbReference type="Proteomes" id="UP000886501"/>
    </source>
</evidence>
<dbReference type="EMBL" id="MU118028">
    <property type="protein sequence ID" value="KAF9647696.1"/>
    <property type="molecule type" value="Genomic_DNA"/>
</dbReference>
<accession>A0ACB6ZE58</accession>
<sequence length="314" mass="34815">MSSLTNRTTLVSSSASRQPRVVNPSNERRTRRHTRDFSHTSTTYAGDVSLSGRSTPREPDIDKDLPRIPSTSTELWGTEPVTVLSETMASAVTSPTLGPPPLSASQNLKRIAATEAQQIAAQYLRRCGSLEALRSGVSCPSRLEHHAEANGSAFQPGSCMTTFDVAGERMNQATDDSSCEERLSMDNGSEVSPFLPVTPTIRRLFTREVDMMSVSYKTRRMLKNSNQDGSFPCRQRGCYDALPTRQAYACHVHIHLIHEGLRLCELCGTRFIDDDHKDEHLGSCPKLPTFHEIESFSSEPPAGPLRNFLNRLHL</sequence>